<evidence type="ECO:0000259" key="3">
    <source>
        <dbReference type="SMART" id="SM00257"/>
    </source>
</evidence>
<keyword evidence="5" id="KW-1185">Reference proteome</keyword>
<dbReference type="InterPro" id="IPR036779">
    <property type="entry name" value="LysM_dom_sf"/>
</dbReference>
<dbReference type="PATRIC" id="fig|908627.4.peg.3367"/>
<keyword evidence="2" id="KW-1133">Transmembrane helix</keyword>
<organism evidence="4 5">
    <name type="scientific">Caballeronia mineralivorans PML1(12)</name>
    <dbReference type="NCBI Taxonomy" id="908627"/>
    <lineage>
        <taxon>Bacteria</taxon>
        <taxon>Pseudomonadati</taxon>
        <taxon>Pseudomonadota</taxon>
        <taxon>Betaproteobacteria</taxon>
        <taxon>Burkholderiales</taxon>
        <taxon>Burkholderiaceae</taxon>
        <taxon>Caballeronia</taxon>
    </lineage>
</organism>
<feature type="compositionally biased region" description="Polar residues" evidence="1">
    <location>
        <begin position="313"/>
        <end position="322"/>
    </location>
</feature>
<name>A0A0J1FZE8_9BURK</name>
<feature type="region of interest" description="Disordered" evidence="1">
    <location>
        <begin position="193"/>
        <end position="246"/>
    </location>
</feature>
<dbReference type="Gene3D" id="1.20.58.2200">
    <property type="match status" value="1"/>
</dbReference>
<dbReference type="OrthoDB" id="9129375at2"/>
<feature type="transmembrane region" description="Helical" evidence="2">
    <location>
        <begin position="253"/>
        <end position="271"/>
    </location>
</feature>
<protein>
    <recommendedName>
        <fullName evidence="3">LysM domain-containing protein</fullName>
    </recommendedName>
</protein>
<dbReference type="Proteomes" id="UP000035963">
    <property type="component" value="Unassembled WGS sequence"/>
</dbReference>
<feature type="compositionally biased region" description="Basic and acidic residues" evidence="1">
    <location>
        <begin position="496"/>
        <end position="541"/>
    </location>
</feature>
<dbReference type="RefSeq" id="WP_047847472.1">
    <property type="nucleotide sequence ID" value="NZ_AEJF01000093.1"/>
</dbReference>
<evidence type="ECO:0000313" key="4">
    <source>
        <dbReference type="EMBL" id="KLU25323.1"/>
    </source>
</evidence>
<evidence type="ECO:0000256" key="2">
    <source>
        <dbReference type="SAM" id="Phobius"/>
    </source>
</evidence>
<comment type="caution">
    <text evidence="4">The sequence shown here is derived from an EMBL/GenBank/DDBJ whole genome shotgun (WGS) entry which is preliminary data.</text>
</comment>
<accession>A0A0J1FZE8</accession>
<dbReference type="EMBL" id="AEJF01000093">
    <property type="protein sequence ID" value="KLU25323.1"/>
    <property type="molecule type" value="Genomic_DNA"/>
</dbReference>
<feature type="region of interest" description="Disordered" evidence="1">
    <location>
        <begin position="352"/>
        <end position="404"/>
    </location>
</feature>
<gene>
    <name evidence="4" type="ORF">EOS_15085</name>
</gene>
<keyword evidence="2" id="KW-0472">Membrane</keyword>
<keyword evidence="2" id="KW-0812">Transmembrane</keyword>
<dbReference type="InterPro" id="IPR020011">
    <property type="entry name" value="FimV_C"/>
</dbReference>
<feature type="compositionally biased region" description="Polar residues" evidence="1">
    <location>
        <begin position="636"/>
        <end position="652"/>
    </location>
</feature>
<evidence type="ECO:0000256" key="1">
    <source>
        <dbReference type="SAM" id="MobiDB-lite"/>
    </source>
</evidence>
<reference evidence="4 5" key="1">
    <citation type="journal article" date="2015" name="Genome Announc.">
        <title>Draft Genome Sequence of Burkholderia sp. Strain PML1(12), an Ectomycorrhizosphere-Inhabiting Bacterium with Effective Mineral-Weathering Ability.</title>
        <authorList>
            <person name="Uroz S."/>
            <person name="Oger P."/>
        </authorList>
    </citation>
    <scope>NUCLEOTIDE SEQUENCE [LARGE SCALE GENOMIC DNA]</scope>
    <source>
        <strain evidence="5">PML1(12)</strain>
    </source>
</reference>
<feature type="compositionally biased region" description="Low complexity" evidence="1">
    <location>
        <begin position="201"/>
        <end position="241"/>
    </location>
</feature>
<dbReference type="Gene3D" id="3.10.350.10">
    <property type="entry name" value="LysM domain"/>
    <property type="match status" value="1"/>
</dbReference>
<evidence type="ECO:0000313" key="5">
    <source>
        <dbReference type="Proteomes" id="UP000035963"/>
    </source>
</evidence>
<dbReference type="InterPro" id="IPR038440">
    <property type="entry name" value="FimV_C_sf"/>
</dbReference>
<feature type="domain" description="LysM" evidence="3">
    <location>
        <begin position="69"/>
        <end position="126"/>
    </location>
</feature>
<dbReference type="NCBIfam" id="TIGR03504">
    <property type="entry name" value="FimV_Cterm"/>
    <property type="match status" value="1"/>
</dbReference>
<feature type="region of interest" description="Disordered" evidence="1">
    <location>
        <begin position="676"/>
        <end position="699"/>
    </location>
</feature>
<feature type="region of interest" description="Disordered" evidence="1">
    <location>
        <begin position="282"/>
        <end position="328"/>
    </location>
</feature>
<feature type="compositionally biased region" description="Polar residues" evidence="1">
    <location>
        <begin position="384"/>
        <end position="398"/>
    </location>
</feature>
<dbReference type="AlphaFoldDB" id="A0A0J1FZE8"/>
<dbReference type="InterPro" id="IPR018392">
    <property type="entry name" value="LysM"/>
</dbReference>
<dbReference type="SMART" id="SM00257">
    <property type="entry name" value="LysM"/>
    <property type="match status" value="1"/>
</dbReference>
<feature type="region of interest" description="Disordered" evidence="1">
    <location>
        <begin position="496"/>
        <end position="652"/>
    </location>
</feature>
<sequence length="792" mass="80847">MIVRPSRPLHSQPRSFSRSRRAALVAASVASVLLGTFVSFDANAQASSASTVSAASAPDAASAAGAITQYSVKPGQSLSDIASQITGSNDRATREKMARALFDANPNAFMGHDPSRLKLGSVLNVPPVEDVGVALAASPVSASAPVATSAPAVEASGSVAAVAPAEGASNTVGVTMAASGAVSGAVTPNASSEANAVLPTSEAQPAANASEAASASEMVPASAVASSTPAETAAPASAPSTRGSLATSANGPIGWIAGAVVVIVGLLLLVMRAGKRRRAASAASAVTEDDRSPQEPPVPSTAPETTVIPPYDGSTSHVQSPTGAADLDGASVQRGQSELNVVAASIENYDAAQSFDTPTEDTPFPPAGSESIDEDAAADARVTLSGTESRGQDAANTTREADTKRAPFMPDAPAALHRDFTPPRPGAIEAALAAERAATDRAEALRAEMEAREEELREAAALEQATREAVAHEAAARELEAQVAAAREAEARDAAAREVAAREAEAREAAANEAAAHEAEVREAEARDAAAREAEAREAAAREAASQEEAARASGTHESAEHAPSAPEHVTDQPHSQQDSSDYDDEPSPASRFPQPKFPQEAIEALSALDFGLPPRQEAPSPSNVQPTFPAASATEHPSPTESTEQNETTPVAKTPIAAAPVTPQPIADPAVFDRQNAQHRHPESTSTSASEQIESGTTGAASVAGLGASRFGPLSLDFDYNSPTSQTEPLPAFTPEQISSIARNKLELAVEYIELGDLSGARTLLQEVIESNDPATRQPAAALLSTLAPLS</sequence>
<feature type="compositionally biased region" description="Polar residues" evidence="1">
    <location>
        <begin position="685"/>
        <end position="699"/>
    </location>
</feature>
<proteinExistence type="predicted"/>